<feature type="compositionally biased region" description="Polar residues" evidence="1">
    <location>
        <begin position="376"/>
        <end position="391"/>
    </location>
</feature>
<sequence length="486" mass="52825">MQNELDLQREVSQQFAPVATQTVAWTADKLGNIQNYERVRIAKANLQEQLKDAQNPEQIAQLQQQLALADQYLSDHQTEYNTWKEGGLGRAALHAGVGALLTGDAQGAVGAGTSSLAAPYLNQVGDKFGGAGKLLTDTLGGAAIGVLTGGSTGAAVAGANADWFNRQLHPDETRKLNELPKGKSESEQYRLKAAACALVHCAEGIPTSDPYYQGLKELQEAGNAFHREKRMLRANGLSEPRPWFQYSIWDKVNDTRTSFDRAITKAQGATNIAAGSAVAAGSLVAVPAACVESVGFACPAAAAVGAYGFKAGYEQNQYGTQQLFSKYQSEFGKKVITSLGEPIEYESQLASDAKNLALWGLEILITRKLFGGAGKNQHTNTSSKQPTNHEVNTPAAKRDVNGRLHSTENGRFLSETNKFTTNLERRSLRADTKRKIEANYTRLSDGSYIDNRTLKIIKPPVHYGHEYGWEHRRLVRAAEELGMKTV</sequence>
<feature type="region of interest" description="Disordered" evidence="1">
    <location>
        <begin position="374"/>
        <end position="404"/>
    </location>
</feature>
<dbReference type="AlphaFoldDB" id="A0A238HI33"/>
<dbReference type="Proteomes" id="UP000215450">
    <property type="component" value="Unassembled WGS sequence"/>
</dbReference>
<evidence type="ECO:0000256" key="1">
    <source>
        <dbReference type="SAM" id="MobiDB-lite"/>
    </source>
</evidence>
<gene>
    <name evidence="2" type="ORF">KEBURONENSIS_01994</name>
    <name evidence="3" type="ORF">KEBURONENSIS_02009</name>
</gene>
<dbReference type="EMBL" id="FXUV02000063">
    <property type="protein sequence ID" value="SNB82107.1"/>
    <property type="molecule type" value="Genomic_DNA"/>
</dbReference>
<reference evidence="3 4" key="2">
    <citation type="submission" date="2017-06" db="EMBL/GenBank/DDBJ databases">
        <authorList>
            <person name="Kim H.J."/>
            <person name="Triplett B.A."/>
        </authorList>
    </citation>
    <scope>NUCLEOTIDE SEQUENCE [LARGE SCALE GENOMIC DNA]</scope>
    <source>
        <strain evidence="3">Kingella_eburonensis</strain>
    </source>
</reference>
<protein>
    <submittedName>
        <fullName evidence="2">Uncharacterized protein</fullName>
    </submittedName>
</protein>
<name>A0A238HI33_9NEIS</name>
<evidence type="ECO:0000313" key="4">
    <source>
        <dbReference type="Proteomes" id="UP000215450"/>
    </source>
</evidence>
<accession>A0A238HI33</accession>
<proteinExistence type="predicted"/>
<organism evidence="2">
    <name type="scientific">Kingella negevensis</name>
    <dbReference type="NCBI Taxonomy" id="1522312"/>
    <lineage>
        <taxon>Bacteria</taxon>
        <taxon>Pseudomonadati</taxon>
        <taxon>Pseudomonadota</taxon>
        <taxon>Betaproteobacteria</taxon>
        <taxon>Neisseriales</taxon>
        <taxon>Neisseriaceae</taxon>
        <taxon>Kingella</taxon>
    </lineage>
</organism>
<reference evidence="2" key="1">
    <citation type="submission" date="2017-05" db="EMBL/GenBank/DDBJ databases">
        <authorList>
            <person name="Song R."/>
            <person name="Chenine A.L."/>
            <person name="Ruprecht R.M."/>
        </authorList>
    </citation>
    <scope>NUCLEOTIDE SEQUENCE</scope>
    <source>
        <strain evidence="2">Kingella_eburonensis</strain>
    </source>
</reference>
<evidence type="ECO:0000313" key="3">
    <source>
        <dbReference type="EMBL" id="SNB82107.1"/>
    </source>
</evidence>
<dbReference type="EMBL" id="FXUV01000058">
    <property type="protein sequence ID" value="SMQ13328.1"/>
    <property type="molecule type" value="Genomic_DNA"/>
</dbReference>
<evidence type="ECO:0000313" key="2">
    <source>
        <dbReference type="EMBL" id="SMQ13328.1"/>
    </source>
</evidence>
<keyword evidence="4" id="KW-1185">Reference proteome</keyword>